<gene>
    <name evidence="3" type="ORF">FHP29_18170</name>
</gene>
<feature type="transmembrane region" description="Helical" evidence="2">
    <location>
        <begin position="161"/>
        <end position="184"/>
    </location>
</feature>
<dbReference type="PANTHER" id="PTHR31272">
    <property type="entry name" value="CYTOCHROME C-TYPE BIOGENESIS PROTEIN HI_1454-RELATED"/>
    <property type="match status" value="1"/>
</dbReference>
<evidence type="ECO:0000313" key="3">
    <source>
        <dbReference type="EMBL" id="TNM37708.1"/>
    </source>
</evidence>
<reference evidence="3 4" key="1">
    <citation type="journal article" date="2016" name="Int. J. Syst. Evol. Microbiol.">
        <title>Nocardioides albidus sp. nov., an actinobacterium isolated from garden soil.</title>
        <authorList>
            <person name="Singh H."/>
            <person name="Du J."/>
            <person name="Trinh H."/>
            <person name="Won K."/>
            <person name="Yang J.E."/>
            <person name="Yin C."/>
            <person name="Kook M."/>
            <person name="Yi T.H."/>
        </authorList>
    </citation>
    <scope>NUCLEOTIDE SEQUENCE [LARGE SCALE GENOMIC DNA]</scope>
    <source>
        <strain evidence="3 4">CCTCC AB 2015297</strain>
    </source>
</reference>
<dbReference type="EMBL" id="VDMP01000026">
    <property type="protein sequence ID" value="TNM37708.1"/>
    <property type="molecule type" value="Genomic_DNA"/>
</dbReference>
<dbReference type="Proteomes" id="UP000313231">
    <property type="component" value="Unassembled WGS sequence"/>
</dbReference>
<sequence length="309" mass="30412">MGGLLTLAFAAGMVAPVNPCGFALLPAWISHTIGDGDTSPAPVRLLHALRAGAALTLGFAGTLAAAGLVVSAGARGLIEAAPALGLAVGVLLVLLGGAMLAGRSFSLRLPRIPGRATAGLAPTAQMVVFGVGYAIASLACTFGVLLAVIAQAQATASYAGLLVVFGVYAAGSATVLLLLALATAAAGTALTHRVATLARYGPKVTAVVLVLTGAYLAWYWYPAATGDATSAGRAGALAGLSATISQWIQGRTTLISVLAVTAVLGAATLALVERRRRGRMAPVPGACCPPDTAPGPGGGTLGRDVGKSV</sequence>
<feature type="transmembrane region" description="Helical" evidence="2">
    <location>
        <begin position="254"/>
        <end position="272"/>
    </location>
</feature>
<evidence type="ECO:0000313" key="4">
    <source>
        <dbReference type="Proteomes" id="UP000313231"/>
    </source>
</evidence>
<dbReference type="OrthoDB" id="5244297at2"/>
<protein>
    <submittedName>
        <fullName evidence="3">Cytochrome c biogenesis protein CcdA</fullName>
    </submittedName>
</protein>
<feature type="transmembrane region" description="Helical" evidence="2">
    <location>
        <begin position="126"/>
        <end position="149"/>
    </location>
</feature>
<feature type="region of interest" description="Disordered" evidence="1">
    <location>
        <begin position="281"/>
        <end position="309"/>
    </location>
</feature>
<keyword evidence="2" id="KW-1133">Transmembrane helix</keyword>
<feature type="transmembrane region" description="Helical" evidence="2">
    <location>
        <begin position="204"/>
        <end position="221"/>
    </location>
</feature>
<name>A0A5C4VPF9_9ACTN</name>
<keyword evidence="2" id="KW-0812">Transmembrane</keyword>
<feature type="transmembrane region" description="Helical" evidence="2">
    <location>
        <begin position="47"/>
        <end position="71"/>
    </location>
</feature>
<evidence type="ECO:0000256" key="1">
    <source>
        <dbReference type="SAM" id="MobiDB-lite"/>
    </source>
</evidence>
<accession>A0A5C4VPF9</accession>
<comment type="caution">
    <text evidence="3">The sequence shown here is derived from an EMBL/GenBank/DDBJ whole genome shotgun (WGS) entry which is preliminary data.</text>
</comment>
<keyword evidence="2" id="KW-0472">Membrane</keyword>
<dbReference type="InterPro" id="IPR051790">
    <property type="entry name" value="Cytochrome_c-biogenesis_DsbD"/>
</dbReference>
<dbReference type="PANTHER" id="PTHR31272:SF4">
    <property type="entry name" value="CYTOCHROME C-TYPE BIOGENESIS PROTEIN HI_1454-RELATED"/>
    <property type="match status" value="1"/>
</dbReference>
<dbReference type="RefSeq" id="WP_139624254.1">
    <property type="nucleotide sequence ID" value="NZ_VDMP01000026.1"/>
</dbReference>
<organism evidence="3 4">
    <name type="scientific">Nocardioides albidus</name>
    <dbReference type="NCBI Taxonomy" id="1517589"/>
    <lineage>
        <taxon>Bacteria</taxon>
        <taxon>Bacillati</taxon>
        <taxon>Actinomycetota</taxon>
        <taxon>Actinomycetes</taxon>
        <taxon>Propionibacteriales</taxon>
        <taxon>Nocardioidaceae</taxon>
        <taxon>Nocardioides</taxon>
    </lineage>
</organism>
<dbReference type="AlphaFoldDB" id="A0A5C4VPF9"/>
<proteinExistence type="predicted"/>
<keyword evidence="4" id="KW-1185">Reference proteome</keyword>
<evidence type="ECO:0000256" key="2">
    <source>
        <dbReference type="SAM" id="Phobius"/>
    </source>
</evidence>
<feature type="transmembrane region" description="Helical" evidence="2">
    <location>
        <begin position="83"/>
        <end position="106"/>
    </location>
</feature>